<organism evidence="2 3">
    <name type="scientific">Photobacterium lipolyticum</name>
    <dbReference type="NCBI Taxonomy" id="266810"/>
    <lineage>
        <taxon>Bacteria</taxon>
        <taxon>Pseudomonadati</taxon>
        <taxon>Pseudomonadota</taxon>
        <taxon>Gammaproteobacteria</taxon>
        <taxon>Vibrionales</taxon>
        <taxon>Vibrionaceae</taxon>
        <taxon>Photobacterium</taxon>
    </lineage>
</organism>
<reference evidence="2 3" key="1">
    <citation type="submission" date="2018-03" db="EMBL/GenBank/DDBJ databases">
        <title>Whole genome sequencing of Histamine producing bacteria.</title>
        <authorList>
            <person name="Butler K."/>
        </authorList>
    </citation>
    <scope>NUCLEOTIDE SEQUENCE [LARGE SCALE GENOMIC DNA]</scope>
    <source>
        <strain evidence="2 3">DSM 16190</strain>
    </source>
</reference>
<keyword evidence="1" id="KW-0812">Transmembrane</keyword>
<keyword evidence="3" id="KW-1185">Reference proteome</keyword>
<dbReference type="Proteomes" id="UP000240904">
    <property type="component" value="Unassembled WGS sequence"/>
</dbReference>
<evidence type="ECO:0000313" key="3">
    <source>
        <dbReference type="Proteomes" id="UP000240904"/>
    </source>
</evidence>
<keyword evidence="1" id="KW-1133">Transmembrane helix</keyword>
<gene>
    <name evidence="2" type="ORF">C9I89_21945</name>
</gene>
<comment type="caution">
    <text evidence="2">The sequence shown here is derived from an EMBL/GenBank/DDBJ whole genome shotgun (WGS) entry which is preliminary data.</text>
</comment>
<dbReference type="OrthoDB" id="9775851at2"/>
<feature type="transmembrane region" description="Helical" evidence="1">
    <location>
        <begin position="12"/>
        <end position="30"/>
    </location>
</feature>
<protein>
    <submittedName>
        <fullName evidence="2">Uncharacterized protein</fullName>
    </submittedName>
</protein>
<proteinExistence type="predicted"/>
<evidence type="ECO:0000313" key="2">
    <source>
        <dbReference type="EMBL" id="PSV98966.1"/>
    </source>
</evidence>
<dbReference type="EMBL" id="PYMC01000032">
    <property type="protein sequence ID" value="PSV98966.1"/>
    <property type="molecule type" value="Genomic_DNA"/>
</dbReference>
<sequence length="361" mass="40838">MKMINLSDYDHWIAISITGVITAPIVPLGLGPDMYICRESHMPSNLKGKFIKSLRASFESFGLEASTKLTLNDPKLLLVPICNSDEETVKNALIVADMALALFNKKYFSARAKFINWDRKLGKAVGVVSSKGKLSSILASNSSYGPAIAQPLGQDVWDWLLGSFLRGNLTELGNRVYKCLEWEREAQFSSHITHKFAFNWIGLESMLPNGEVSEAYLVQRYSFVVGAPRGADSKILIDSALKDLFIEHKNPEGKKWVKEIQNMYRYRCAIFHDGSSDLTSDDIEPKKVDWYYHLSKQLSMRVIGYAIAAICDGVETVDDFWGDYMLKKVFNEENIWLKNGTLHLNDAINFDWAGDEAYYEI</sequence>
<keyword evidence="1" id="KW-0472">Membrane</keyword>
<accession>A0A2T3MPJ9</accession>
<dbReference type="AlphaFoldDB" id="A0A2T3MPJ9"/>
<evidence type="ECO:0000256" key="1">
    <source>
        <dbReference type="SAM" id="Phobius"/>
    </source>
</evidence>
<name>A0A2T3MPJ9_9GAMM</name>